<evidence type="ECO:0000313" key="1">
    <source>
        <dbReference type="EMBL" id="KAI3681832.1"/>
    </source>
</evidence>
<gene>
    <name evidence="1" type="ORF">L6452_36637</name>
</gene>
<keyword evidence="2" id="KW-1185">Reference proteome</keyword>
<organism evidence="1 2">
    <name type="scientific">Arctium lappa</name>
    <name type="common">Greater burdock</name>
    <name type="synonym">Lappa major</name>
    <dbReference type="NCBI Taxonomy" id="4217"/>
    <lineage>
        <taxon>Eukaryota</taxon>
        <taxon>Viridiplantae</taxon>
        <taxon>Streptophyta</taxon>
        <taxon>Embryophyta</taxon>
        <taxon>Tracheophyta</taxon>
        <taxon>Spermatophyta</taxon>
        <taxon>Magnoliopsida</taxon>
        <taxon>eudicotyledons</taxon>
        <taxon>Gunneridae</taxon>
        <taxon>Pentapetalae</taxon>
        <taxon>asterids</taxon>
        <taxon>campanulids</taxon>
        <taxon>Asterales</taxon>
        <taxon>Asteraceae</taxon>
        <taxon>Carduoideae</taxon>
        <taxon>Cardueae</taxon>
        <taxon>Arctiinae</taxon>
        <taxon>Arctium</taxon>
    </lineage>
</organism>
<sequence length="68" mass="7977">MLQPPRILTAHSSLLLPFLPTQKDNKESCQETPLNKFYLGMIRFSFYDLGFVHQDPIFDLFVEFLSKI</sequence>
<name>A0ACB8YB85_ARCLA</name>
<accession>A0ACB8YB85</accession>
<comment type="caution">
    <text evidence="1">The sequence shown here is derived from an EMBL/GenBank/DDBJ whole genome shotgun (WGS) entry which is preliminary data.</text>
</comment>
<proteinExistence type="predicted"/>
<protein>
    <submittedName>
        <fullName evidence="1">Uncharacterized protein</fullName>
    </submittedName>
</protein>
<evidence type="ECO:0000313" key="2">
    <source>
        <dbReference type="Proteomes" id="UP001055879"/>
    </source>
</evidence>
<reference evidence="1 2" key="2">
    <citation type="journal article" date="2022" name="Mol. Ecol. Resour.">
        <title>The genomes of chicory, endive, great burdock and yacon provide insights into Asteraceae paleo-polyploidization history and plant inulin production.</title>
        <authorList>
            <person name="Fan W."/>
            <person name="Wang S."/>
            <person name="Wang H."/>
            <person name="Wang A."/>
            <person name="Jiang F."/>
            <person name="Liu H."/>
            <person name="Zhao H."/>
            <person name="Xu D."/>
            <person name="Zhang Y."/>
        </authorList>
    </citation>
    <scope>NUCLEOTIDE SEQUENCE [LARGE SCALE GENOMIC DNA]</scope>
    <source>
        <strain evidence="2">cv. Niubang</strain>
    </source>
</reference>
<dbReference type="EMBL" id="CM042059">
    <property type="protein sequence ID" value="KAI3681832.1"/>
    <property type="molecule type" value="Genomic_DNA"/>
</dbReference>
<reference evidence="2" key="1">
    <citation type="journal article" date="2022" name="Mol. Ecol. Resour.">
        <title>The genomes of chicory, endive, great burdock and yacon provide insights into Asteraceae palaeo-polyploidization history and plant inulin production.</title>
        <authorList>
            <person name="Fan W."/>
            <person name="Wang S."/>
            <person name="Wang H."/>
            <person name="Wang A."/>
            <person name="Jiang F."/>
            <person name="Liu H."/>
            <person name="Zhao H."/>
            <person name="Xu D."/>
            <person name="Zhang Y."/>
        </authorList>
    </citation>
    <scope>NUCLEOTIDE SEQUENCE [LARGE SCALE GENOMIC DNA]</scope>
    <source>
        <strain evidence="2">cv. Niubang</strain>
    </source>
</reference>
<dbReference type="Proteomes" id="UP001055879">
    <property type="component" value="Linkage Group LG13"/>
</dbReference>